<accession>A0A6A6G352</accession>
<keyword evidence="3" id="KW-1185">Reference proteome</keyword>
<evidence type="ECO:0000313" key="2">
    <source>
        <dbReference type="EMBL" id="KAF2219989.1"/>
    </source>
</evidence>
<dbReference type="OrthoDB" id="10431611at2759"/>
<gene>
    <name evidence="2" type="ORF">BDZ85DRAFT_37550</name>
</gene>
<dbReference type="Proteomes" id="UP000799538">
    <property type="component" value="Unassembled WGS sequence"/>
</dbReference>
<sequence>MEICHGCTNSNTIKPREESHHHAMLTIATYFQSAMIVSSLVSLIFIIQRHAA</sequence>
<keyword evidence="1" id="KW-1133">Transmembrane helix</keyword>
<dbReference type="EMBL" id="ML992514">
    <property type="protein sequence ID" value="KAF2219989.1"/>
    <property type="molecule type" value="Genomic_DNA"/>
</dbReference>
<dbReference type="AlphaFoldDB" id="A0A6A6G352"/>
<feature type="transmembrane region" description="Helical" evidence="1">
    <location>
        <begin position="27"/>
        <end position="47"/>
    </location>
</feature>
<evidence type="ECO:0000256" key="1">
    <source>
        <dbReference type="SAM" id="Phobius"/>
    </source>
</evidence>
<protein>
    <submittedName>
        <fullName evidence="2">Uncharacterized protein</fullName>
    </submittedName>
</protein>
<evidence type="ECO:0000313" key="3">
    <source>
        <dbReference type="Proteomes" id="UP000799538"/>
    </source>
</evidence>
<organism evidence="2 3">
    <name type="scientific">Elsinoe ampelina</name>
    <dbReference type="NCBI Taxonomy" id="302913"/>
    <lineage>
        <taxon>Eukaryota</taxon>
        <taxon>Fungi</taxon>
        <taxon>Dikarya</taxon>
        <taxon>Ascomycota</taxon>
        <taxon>Pezizomycotina</taxon>
        <taxon>Dothideomycetes</taxon>
        <taxon>Dothideomycetidae</taxon>
        <taxon>Myriangiales</taxon>
        <taxon>Elsinoaceae</taxon>
        <taxon>Elsinoe</taxon>
    </lineage>
</organism>
<keyword evidence="1" id="KW-0812">Transmembrane</keyword>
<proteinExistence type="predicted"/>
<keyword evidence="1" id="KW-0472">Membrane</keyword>
<name>A0A6A6G352_9PEZI</name>
<reference evidence="3" key="1">
    <citation type="journal article" date="2020" name="Stud. Mycol.">
        <title>101 Dothideomycetes genomes: A test case for predicting lifestyles and emergence of pathogens.</title>
        <authorList>
            <person name="Haridas S."/>
            <person name="Albert R."/>
            <person name="Binder M."/>
            <person name="Bloem J."/>
            <person name="LaButti K."/>
            <person name="Salamov A."/>
            <person name="Andreopoulos B."/>
            <person name="Baker S."/>
            <person name="Barry K."/>
            <person name="Bills G."/>
            <person name="Bluhm B."/>
            <person name="Cannon C."/>
            <person name="Castanera R."/>
            <person name="Culley D."/>
            <person name="Daum C."/>
            <person name="Ezra D."/>
            <person name="Gonzalez J."/>
            <person name="Henrissat B."/>
            <person name="Kuo A."/>
            <person name="Liang C."/>
            <person name="Lipzen A."/>
            <person name="Lutzoni F."/>
            <person name="Magnuson J."/>
            <person name="Mondo S."/>
            <person name="Nolan M."/>
            <person name="Ohm R."/>
            <person name="Pangilinan J."/>
            <person name="Park H.-J."/>
            <person name="Ramirez L."/>
            <person name="Alfaro M."/>
            <person name="Sun H."/>
            <person name="Tritt A."/>
            <person name="Yoshinaga Y."/>
            <person name="Zwiers L.-H."/>
            <person name="Turgeon B."/>
            <person name="Goodwin S."/>
            <person name="Spatafora J."/>
            <person name="Crous P."/>
            <person name="Grigoriev I."/>
        </authorList>
    </citation>
    <scope>NUCLEOTIDE SEQUENCE [LARGE SCALE GENOMIC DNA]</scope>
    <source>
        <strain evidence="3">CECT 20119</strain>
    </source>
</reference>